<protein>
    <submittedName>
        <fullName evidence="1">Bifunctional (P)ppGpp synthetase II/ guanosine-3',5'-bis pyrophosphate 3'-pyrophosphohydrolase</fullName>
    </submittedName>
</protein>
<dbReference type="PANTHER" id="PTHR46246:SF1">
    <property type="entry name" value="GUANOSINE-3',5'-BIS(DIPHOSPHATE) 3'-PYROPHOSPHOHYDROLASE MESH1"/>
    <property type="match status" value="1"/>
</dbReference>
<dbReference type="PANTHER" id="PTHR46246">
    <property type="entry name" value="GUANOSINE-3',5'-BIS(DIPHOSPHATE) 3'-PYROPHOSPHOHYDROLASE MESH1"/>
    <property type="match status" value="1"/>
</dbReference>
<name>A0A5C5VG12_9BACT</name>
<dbReference type="AlphaFoldDB" id="A0A5C5VG12"/>
<keyword evidence="1" id="KW-0378">Hydrolase</keyword>
<dbReference type="Proteomes" id="UP000316714">
    <property type="component" value="Unassembled WGS sequence"/>
</dbReference>
<comment type="caution">
    <text evidence="1">The sequence shown here is derived from an EMBL/GenBank/DDBJ whole genome shotgun (WGS) entry which is preliminary data.</text>
</comment>
<dbReference type="InterPro" id="IPR052194">
    <property type="entry name" value="MESH1"/>
</dbReference>
<keyword evidence="2" id="KW-1185">Reference proteome</keyword>
<dbReference type="Pfam" id="PF13328">
    <property type="entry name" value="HD_4"/>
    <property type="match status" value="1"/>
</dbReference>
<dbReference type="RefSeq" id="WP_146563677.1">
    <property type="nucleotide sequence ID" value="NZ_SIHJ01000001.1"/>
</dbReference>
<accession>A0A5C5VG12</accession>
<gene>
    <name evidence="1" type="ORF">KOR34_15310</name>
</gene>
<dbReference type="GO" id="GO:0008893">
    <property type="term" value="F:guanosine-3',5'-bis(diphosphate) 3'-diphosphatase activity"/>
    <property type="evidence" value="ECO:0007669"/>
    <property type="project" value="TreeGrafter"/>
</dbReference>
<dbReference type="EMBL" id="SIHJ01000001">
    <property type="protein sequence ID" value="TWT36625.1"/>
    <property type="molecule type" value="Genomic_DNA"/>
</dbReference>
<organism evidence="1 2">
    <name type="scientific">Posidoniimonas corsicana</name>
    <dbReference type="NCBI Taxonomy" id="1938618"/>
    <lineage>
        <taxon>Bacteria</taxon>
        <taxon>Pseudomonadati</taxon>
        <taxon>Planctomycetota</taxon>
        <taxon>Planctomycetia</taxon>
        <taxon>Pirellulales</taxon>
        <taxon>Lacipirellulaceae</taxon>
        <taxon>Posidoniimonas</taxon>
    </lineage>
</organism>
<dbReference type="OrthoDB" id="272476at2"/>
<dbReference type="Gene3D" id="1.10.3210.10">
    <property type="entry name" value="Hypothetical protein af1432"/>
    <property type="match status" value="1"/>
</dbReference>
<evidence type="ECO:0000313" key="1">
    <source>
        <dbReference type="EMBL" id="TWT36625.1"/>
    </source>
</evidence>
<dbReference type="SUPFAM" id="SSF109604">
    <property type="entry name" value="HD-domain/PDEase-like"/>
    <property type="match status" value="1"/>
</dbReference>
<sequence>MSASDLTQESGPDLVELARAIATSADEGQFRRDSVTPYIEHPAAVASRAPKSPESQAAAWLHDVLEDTDLSAADLLAQGIPARVVDAVEALTKQEGLSYEENLERVDANELAKGVKIADMLSNLADSPTKSQICKYARGLLKLLVE</sequence>
<evidence type="ECO:0000313" key="2">
    <source>
        <dbReference type="Proteomes" id="UP000316714"/>
    </source>
</evidence>
<proteinExistence type="predicted"/>
<reference evidence="1 2" key="1">
    <citation type="submission" date="2019-02" db="EMBL/GenBank/DDBJ databases">
        <title>Deep-cultivation of Planctomycetes and their phenomic and genomic characterization uncovers novel biology.</title>
        <authorList>
            <person name="Wiegand S."/>
            <person name="Jogler M."/>
            <person name="Boedeker C."/>
            <person name="Pinto D."/>
            <person name="Vollmers J."/>
            <person name="Rivas-Marin E."/>
            <person name="Kohn T."/>
            <person name="Peeters S.H."/>
            <person name="Heuer A."/>
            <person name="Rast P."/>
            <person name="Oberbeckmann S."/>
            <person name="Bunk B."/>
            <person name="Jeske O."/>
            <person name="Meyerdierks A."/>
            <person name="Storesund J.E."/>
            <person name="Kallscheuer N."/>
            <person name="Luecker S."/>
            <person name="Lage O.M."/>
            <person name="Pohl T."/>
            <person name="Merkel B.J."/>
            <person name="Hornburger P."/>
            <person name="Mueller R.-W."/>
            <person name="Bruemmer F."/>
            <person name="Labrenz M."/>
            <person name="Spormann A.M."/>
            <person name="Op Den Camp H."/>
            <person name="Overmann J."/>
            <person name="Amann R."/>
            <person name="Jetten M.S.M."/>
            <person name="Mascher T."/>
            <person name="Medema M.H."/>
            <person name="Devos D.P."/>
            <person name="Kaster A.-K."/>
            <person name="Ovreas L."/>
            <person name="Rohde M."/>
            <person name="Galperin M.Y."/>
            <person name="Jogler C."/>
        </authorList>
    </citation>
    <scope>NUCLEOTIDE SEQUENCE [LARGE SCALE GENOMIC DNA]</scope>
    <source>
        <strain evidence="1 2">KOR34</strain>
    </source>
</reference>